<sequence length="77" mass="8524">MSHLSDLKRGEKARIIGFTTDNIPAKLMELGLMPGAEVEYKCAAPFNGPICIKLCQNHCKLALRKSEAQQLLIEKVV</sequence>
<dbReference type="Pfam" id="PF04023">
    <property type="entry name" value="FeoA"/>
    <property type="match status" value="1"/>
</dbReference>
<name>A0A383TVA7_9FLAO</name>
<evidence type="ECO:0000259" key="2">
    <source>
        <dbReference type="SMART" id="SM00899"/>
    </source>
</evidence>
<reference evidence="3 4" key="1">
    <citation type="submission" date="2018-09" db="EMBL/GenBank/DDBJ databases">
        <authorList>
            <consortium name="Pathogen Informatics"/>
        </authorList>
    </citation>
    <scope>NUCLEOTIDE SEQUENCE [LARGE SCALE GENOMIC DNA]</scope>
    <source>
        <strain evidence="3 4">OH-22767</strain>
    </source>
</reference>
<dbReference type="GO" id="GO:0046914">
    <property type="term" value="F:transition metal ion binding"/>
    <property type="evidence" value="ECO:0007669"/>
    <property type="project" value="InterPro"/>
</dbReference>
<dbReference type="Proteomes" id="UP000262142">
    <property type="component" value="Unassembled WGS sequence"/>
</dbReference>
<dbReference type="InterPro" id="IPR038157">
    <property type="entry name" value="FeoA_core_dom"/>
</dbReference>
<proteinExistence type="predicted"/>
<gene>
    <name evidence="3" type="ORF">SAMEA104719789_00263</name>
</gene>
<feature type="domain" description="Ferrous iron transporter FeoA-like" evidence="2">
    <location>
        <begin position="2"/>
        <end position="75"/>
    </location>
</feature>
<dbReference type="Gene3D" id="2.30.30.90">
    <property type="match status" value="1"/>
</dbReference>
<accession>A0A383TVA7</accession>
<keyword evidence="4" id="KW-1185">Reference proteome</keyword>
<dbReference type="SUPFAM" id="SSF50037">
    <property type="entry name" value="C-terminal domain of transcriptional repressors"/>
    <property type="match status" value="1"/>
</dbReference>
<dbReference type="OrthoDB" id="9811076at2"/>
<protein>
    <submittedName>
        <fullName evidence="3">FeoA domain</fullName>
    </submittedName>
</protein>
<dbReference type="EMBL" id="UNSC01000001">
    <property type="protein sequence ID" value="SZD71168.1"/>
    <property type="molecule type" value="Genomic_DNA"/>
</dbReference>
<dbReference type="RefSeq" id="WP_119057213.1">
    <property type="nucleotide sequence ID" value="NZ_UNSC01000001.1"/>
</dbReference>
<dbReference type="PANTHER" id="PTHR42954">
    <property type="entry name" value="FE(2+) TRANSPORT PROTEIN A"/>
    <property type="match status" value="1"/>
</dbReference>
<evidence type="ECO:0000313" key="3">
    <source>
        <dbReference type="EMBL" id="SZD71168.1"/>
    </source>
</evidence>
<organism evidence="3 4">
    <name type="scientific">Candidatus Ornithobacterium hominis</name>
    <dbReference type="NCBI Taxonomy" id="2497989"/>
    <lineage>
        <taxon>Bacteria</taxon>
        <taxon>Pseudomonadati</taxon>
        <taxon>Bacteroidota</taxon>
        <taxon>Flavobacteriia</taxon>
        <taxon>Flavobacteriales</taxon>
        <taxon>Weeksellaceae</taxon>
        <taxon>Ornithobacterium</taxon>
    </lineage>
</organism>
<evidence type="ECO:0000313" key="4">
    <source>
        <dbReference type="Proteomes" id="UP000262142"/>
    </source>
</evidence>
<dbReference type="InterPro" id="IPR008988">
    <property type="entry name" value="Transcriptional_repressor_C"/>
</dbReference>
<dbReference type="InterPro" id="IPR007167">
    <property type="entry name" value="Fe-transptr_FeoA-like"/>
</dbReference>
<dbReference type="PANTHER" id="PTHR42954:SF2">
    <property type="entry name" value="FE(2+) TRANSPORT PROTEIN A"/>
    <property type="match status" value="1"/>
</dbReference>
<keyword evidence="1" id="KW-0408">Iron</keyword>
<evidence type="ECO:0000256" key="1">
    <source>
        <dbReference type="ARBA" id="ARBA00023004"/>
    </source>
</evidence>
<dbReference type="InterPro" id="IPR052713">
    <property type="entry name" value="FeoA"/>
</dbReference>
<dbReference type="SMART" id="SM00899">
    <property type="entry name" value="FeoA"/>
    <property type="match status" value="1"/>
</dbReference>
<dbReference type="AlphaFoldDB" id="A0A383TVA7"/>